<keyword evidence="2" id="KW-1185">Reference proteome</keyword>
<name>A0A9Q1H7E7_HOLLE</name>
<proteinExistence type="predicted"/>
<gene>
    <name evidence="1" type="ORF">HOLleu_22351</name>
</gene>
<dbReference type="OrthoDB" id="8037641at2759"/>
<dbReference type="AlphaFoldDB" id="A0A9Q1H7E7"/>
<reference evidence="1" key="1">
    <citation type="submission" date="2021-10" db="EMBL/GenBank/DDBJ databases">
        <title>Tropical sea cucumber genome reveals ecological adaptation and Cuvierian tubules defense mechanism.</title>
        <authorList>
            <person name="Chen T."/>
        </authorList>
    </citation>
    <scope>NUCLEOTIDE SEQUENCE</scope>
    <source>
        <strain evidence="1">Nanhai2018</strain>
        <tissue evidence="1">Muscle</tissue>
    </source>
</reference>
<sequence length="56" mass="6453">MPAYQTDSLMVDLLIGQDNAEALVPLEVRRGTYYQSYIIRRWVFLKAASCQLPFSL</sequence>
<evidence type="ECO:0000313" key="1">
    <source>
        <dbReference type="EMBL" id="KAJ8035205.1"/>
    </source>
</evidence>
<accession>A0A9Q1H7E7</accession>
<dbReference type="EMBL" id="JAIZAY010000010">
    <property type="protein sequence ID" value="KAJ8035205.1"/>
    <property type="molecule type" value="Genomic_DNA"/>
</dbReference>
<evidence type="ECO:0000313" key="2">
    <source>
        <dbReference type="Proteomes" id="UP001152320"/>
    </source>
</evidence>
<comment type="caution">
    <text evidence="1">The sequence shown here is derived from an EMBL/GenBank/DDBJ whole genome shotgun (WGS) entry which is preliminary data.</text>
</comment>
<protein>
    <submittedName>
        <fullName evidence="1">Uncharacterized protein</fullName>
    </submittedName>
</protein>
<organism evidence="1 2">
    <name type="scientific">Holothuria leucospilota</name>
    <name type="common">Black long sea cucumber</name>
    <name type="synonym">Mertensiothuria leucospilota</name>
    <dbReference type="NCBI Taxonomy" id="206669"/>
    <lineage>
        <taxon>Eukaryota</taxon>
        <taxon>Metazoa</taxon>
        <taxon>Echinodermata</taxon>
        <taxon>Eleutherozoa</taxon>
        <taxon>Echinozoa</taxon>
        <taxon>Holothuroidea</taxon>
        <taxon>Aspidochirotacea</taxon>
        <taxon>Aspidochirotida</taxon>
        <taxon>Holothuriidae</taxon>
        <taxon>Holothuria</taxon>
    </lineage>
</organism>
<dbReference type="Proteomes" id="UP001152320">
    <property type="component" value="Chromosome 10"/>
</dbReference>